<dbReference type="KEGG" id="psl:Psta_1154"/>
<organism evidence="1 2">
    <name type="scientific">Pirellula staleyi (strain ATCC 27377 / DSM 6068 / ICPB 4128)</name>
    <name type="common">Pirella staleyi</name>
    <dbReference type="NCBI Taxonomy" id="530564"/>
    <lineage>
        <taxon>Bacteria</taxon>
        <taxon>Pseudomonadati</taxon>
        <taxon>Planctomycetota</taxon>
        <taxon>Planctomycetia</taxon>
        <taxon>Pirellulales</taxon>
        <taxon>Pirellulaceae</taxon>
        <taxon>Pirellula</taxon>
    </lineage>
</organism>
<dbReference type="HOGENOM" id="CLU_165413_0_0_0"/>
<dbReference type="AlphaFoldDB" id="D2R909"/>
<dbReference type="EMBL" id="CP001848">
    <property type="protein sequence ID" value="ADB15836.1"/>
    <property type="molecule type" value="Genomic_DNA"/>
</dbReference>
<name>D2R909_PIRSD</name>
<keyword evidence="2" id="KW-1185">Reference proteome</keyword>
<dbReference type="eggNOG" id="ENOG5032KJB">
    <property type="taxonomic scope" value="Bacteria"/>
</dbReference>
<proteinExistence type="predicted"/>
<sequence length="105" mass="11909">MKWLVPWHPVGEDSGQVGGMEQELKRELSADHPLFGLPVKALARRQDCDDVLFALQDGTGRVAVVHLTWTRNPPERPPWPHTTLFPSLENWAAKGMYADTEEFCE</sequence>
<dbReference type="STRING" id="530564.Psta_1154"/>
<accession>D2R909</accession>
<reference evidence="1 2" key="1">
    <citation type="journal article" date="2009" name="Stand. Genomic Sci.">
        <title>Complete genome sequence of Pirellula staleyi type strain (ATCC 27377).</title>
        <authorList>
            <person name="Clum A."/>
            <person name="Tindall B.J."/>
            <person name="Sikorski J."/>
            <person name="Ivanova N."/>
            <person name="Mavrommatis K."/>
            <person name="Lucas S."/>
            <person name="Glavina del Rio T."/>
            <person name="Nolan M."/>
            <person name="Chen F."/>
            <person name="Tice H."/>
            <person name="Pitluck S."/>
            <person name="Cheng J.F."/>
            <person name="Chertkov O."/>
            <person name="Brettin T."/>
            <person name="Han C."/>
            <person name="Detter J.C."/>
            <person name="Kuske C."/>
            <person name="Bruce D."/>
            <person name="Goodwin L."/>
            <person name="Ovchinikova G."/>
            <person name="Pati A."/>
            <person name="Mikhailova N."/>
            <person name="Chen A."/>
            <person name="Palaniappan K."/>
            <person name="Land M."/>
            <person name="Hauser L."/>
            <person name="Chang Y.J."/>
            <person name="Jeffries C.D."/>
            <person name="Chain P."/>
            <person name="Rohde M."/>
            <person name="Goker M."/>
            <person name="Bristow J."/>
            <person name="Eisen J.A."/>
            <person name="Markowitz V."/>
            <person name="Hugenholtz P."/>
            <person name="Kyrpides N.C."/>
            <person name="Klenk H.P."/>
            <person name="Lapidus A."/>
        </authorList>
    </citation>
    <scope>NUCLEOTIDE SEQUENCE [LARGE SCALE GENOMIC DNA]</scope>
    <source>
        <strain evidence="2">ATCC 27377 / DSM 6068 / ICPB 4128</strain>
    </source>
</reference>
<evidence type="ECO:0000313" key="1">
    <source>
        <dbReference type="EMBL" id="ADB15836.1"/>
    </source>
</evidence>
<dbReference type="Proteomes" id="UP000001887">
    <property type="component" value="Chromosome"/>
</dbReference>
<dbReference type="OrthoDB" id="215765at2"/>
<protein>
    <submittedName>
        <fullName evidence="1">Uncharacterized protein</fullName>
    </submittedName>
</protein>
<gene>
    <name evidence="1" type="ordered locus">Psta_1154</name>
</gene>
<evidence type="ECO:0000313" key="2">
    <source>
        <dbReference type="Proteomes" id="UP000001887"/>
    </source>
</evidence>